<dbReference type="Pfam" id="PF00248">
    <property type="entry name" value="Aldo_ket_red"/>
    <property type="match status" value="1"/>
</dbReference>
<dbReference type="PIRSF" id="PIRSF000097">
    <property type="entry name" value="AKR"/>
    <property type="match status" value="1"/>
</dbReference>
<dbReference type="PANTHER" id="PTHR43827">
    <property type="entry name" value="2,5-DIKETO-D-GLUCONIC ACID REDUCTASE"/>
    <property type="match status" value="1"/>
</dbReference>
<reference evidence="5 6" key="1">
    <citation type="submission" date="2012-09" db="EMBL/GenBank/DDBJ databases">
        <title>Genome Sequence of alkane-degrading Bacterium Alcanivorax sp. 521-1.</title>
        <authorList>
            <person name="Lai Q."/>
            <person name="Shao Z."/>
        </authorList>
    </citation>
    <scope>NUCLEOTIDE SEQUENCE [LARGE SCALE GENOMIC DNA]</scope>
    <source>
        <strain evidence="5 6">521-1</strain>
    </source>
</reference>
<comment type="caution">
    <text evidence="5">The sequence shown here is derived from an EMBL/GenBank/DDBJ whole genome shotgun (WGS) entry which is preliminary data.</text>
</comment>
<dbReference type="PROSITE" id="PS00798">
    <property type="entry name" value="ALDOKETO_REDUCTASE_1"/>
    <property type="match status" value="1"/>
</dbReference>
<dbReference type="SUPFAM" id="SSF51430">
    <property type="entry name" value="NAD(P)-linked oxidoreductase"/>
    <property type="match status" value="1"/>
</dbReference>
<dbReference type="PANTHER" id="PTHR43827:SF3">
    <property type="entry name" value="NADP-DEPENDENT OXIDOREDUCTASE DOMAIN-CONTAINING PROTEIN"/>
    <property type="match status" value="1"/>
</dbReference>
<protein>
    <submittedName>
        <fullName evidence="5">Aldo/keto reductase</fullName>
    </submittedName>
</protein>
<dbReference type="Gene3D" id="3.20.20.100">
    <property type="entry name" value="NADP-dependent oxidoreductase domain"/>
    <property type="match status" value="1"/>
</dbReference>
<evidence type="ECO:0000259" key="4">
    <source>
        <dbReference type="Pfam" id="PF00248"/>
    </source>
</evidence>
<dbReference type="PROSITE" id="PS00062">
    <property type="entry name" value="ALDOKETO_REDUCTASE_2"/>
    <property type="match status" value="1"/>
</dbReference>
<evidence type="ECO:0000256" key="3">
    <source>
        <dbReference type="ARBA" id="ARBA00023002"/>
    </source>
</evidence>
<sequence length="270" mass="29989">MAKASIPSLGLGTFRLKGEQLMGSIHKALDLGYRHIDTAQMYDNEETVGAALDAHDVPRDEVFLTTKIWHDRLRHDDLLKSLQESVNRLRVDSVDLALIHWPSPGDEVPMEEYIGALAEAKQRGLARHVGVSNFTVAQLEKARGLPGGEHLITNQVEVHPFLTNRKVIEAVKSAGLTVTAYMPLAVGKVMEDDTLKKLAEKYDATPAQLMLAWLHQQDIVVIPSSTKEAHLKANLAALELRIEDDDVAIIESLDRGERIADPDFAPDWDR</sequence>
<comment type="similarity">
    <text evidence="1">Belongs to the aldo/keto reductase family.</text>
</comment>
<dbReference type="Proteomes" id="UP000662703">
    <property type="component" value="Unassembled WGS sequence"/>
</dbReference>
<dbReference type="RefSeq" id="WP_194864146.1">
    <property type="nucleotide sequence ID" value="NZ_ARXX01000006.1"/>
</dbReference>
<dbReference type="PRINTS" id="PR00069">
    <property type="entry name" value="ALDKETRDTASE"/>
</dbReference>
<accession>A0ABS0AMI0</accession>
<proteinExistence type="inferred from homology"/>
<keyword evidence="2" id="KW-0521">NADP</keyword>
<keyword evidence="3" id="KW-0560">Oxidoreductase</keyword>
<organism evidence="5 6">
    <name type="scientific">Alloalcanivorax profundimaris</name>
    <dbReference type="NCBI Taxonomy" id="2735259"/>
    <lineage>
        <taxon>Bacteria</taxon>
        <taxon>Pseudomonadati</taxon>
        <taxon>Pseudomonadota</taxon>
        <taxon>Gammaproteobacteria</taxon>
        <taxon>Oceanospirillales</taxon>
        <taxon>Alcanivoracaceae</taxon>
        <taxon>Alloalcanivorax</taxon>
    </lineage>
</organism>
<dbReference type="InterPro" id="IPR020471">
    <property type="entry name" value="AKR"/>
</dbReference>
<dbReference type="NCBIfam" id="NF008377">
    <property type="entry name" value="PRK11172.1"/>
    <property type="match status" value="1"/>
</dbReference>
<dbReference type="InterPro" id="IPR023210">
    <property type="entry name" value="NADP_OxRdtase_dom"/>
</dbReference>
<name>A0ABS0AMI0_9GAMM</name>
<dbReference type="EMBL" id="ARXX01000006">
    <property type="protein sequence ID" value="MBF5055325.1"/>
    <property type="molecule type" value="Genomic_DNA"/>
</dbReference>
<evidence type="ECO:0000256" key="1">
    <source>
        <dbReference type="ARBA" id="ARBA00007905"/>
    </source>
</evidence>
<feature type="domain" description="NADP-dependent oxidoreductase" evidence="4">
    <location>
        <begin position="9"/>
        <end position="254"/>
    </location>
</feature>
<dbReference type="InterPro" id="IPR036812">
    <property type="entry name" value="NAD(P)_OxRdtase_dom_sf"/>
</dbReference>
<keyword evidence="6" id="KW-1185">Reference proteome</keyword>
<evidence type="ECO:0000256" key="2">
    <source>
        <dbReference type="ARBA" id="ARBA00022857"/>
    </source>
</evidence>
<evidence type="ECO:0000313" key="5">
    <source>
        <dbReference type="EMBL" id="MBF5055325.1"/>
    </source>
</evidence>
<gene>
    <name evidence="5" type="ORF">Y5W_00619</name>
</gene>
<evidence type="ECO:0000313" key="6">
    <source>
        <dbReference type="Proteomes" id="UP000662703"/>
    </source>
</evidence>
<dbReference type="InterPro" id="IPR018170">
    <property type="entry name" value="Aldo/ket_reductase_CS"/>
</dbReference>